<reference evidence="1 2" key="1">
    <citation type="submission" date="2021-03" db="EMBL/GenBank/DDBJ databases">
        <title>Genomic Encyclopedia of Type Strains, Phase IV (KMG-IV): sequencing the most valuable type-strain genomes for metagenomic binning, comparative biology and taxonomic classification.</title>
        <authorList>
            <person name="Goeker M."/>
        </authorList>
    </citation>
    <scope>NUCLEOTIDE SEQUENCE [LARGE SCALE GENOMIC DNA]</scope>
    <source>
        <strain evidence="1 2">DSM 101953</strain>
    </source>
</reference>
<dbReference type="RefSeq" id="WP_051477757.1">
    <property type="nucleotide sequence ID" value="NZ_JAGGLV010000030.1"/>
</dbReference>
<accession>A0ABS4P0A4</accession>
<keyword evidence="2" id="KW-1185">Reference proteome</keyword>
<name>A0ABS4P0A4_9BACL</name>
<proteinExistence type="predicted"/>
<evidence type="ECO:0000313" key="2">
    <source>
        <dbReference type="Proteomes" id="UP000773462"/>
    </source>
</evidence>
<comment type="caution">
    <text evidence="1">The sequence shown here is derived from an EMBL/GenBank/DDBJ whole genome shotgun (WGS) entry which is preliminary data.</text>
</comment>
<organism evidence="1 2">
    <name type="scientific">Paenibacillus silagei</name>
    <dbReference type="NCBI Taxonomy" id="1670801"/>
    <lineage>
        <taxon>Bacteria</taxon>
        <taxon>Bacillati</taxon>
        <taxon>Bacillota</taxon>
        <taxon>Bacilli</taxon>
        <taxon>Bacillales</taxon>
        <taxon>Paenibacillaceae</taxon>
        <taxon>Paenibacillus</taxon>
    </lineage>
</organism>
<gene>
    <name evidence="1" type="ORF">J2Z70_005936</name>
</gene>
<protein>
    <submittedName>
        <fullName evidence="1">Uncharacterized protein (DUF433 family)</fullName>
    </submittedName>
</protein>
<evidence type="ECO:0000313" key="1">
    <source>
        <dbReference type="EMBL" id="MBP2115738.1"/>
    </source>
</evidence>
<sequence length="106" mass="11754">MGTKELEETGAEVYTFARPVNFEGDTFESLSIDFDKLTGEDILTCDRQYQMESARQSGGELIKETNKAYQAYIVARAAGVHVGLIKALPAKDFTKLTLQAQSFLLL</sequence>
<dbReference type="EMBL" id="JAGGLV010000030">
    <property type="protein sequence ID" value="MBP2115738.1"/>
    <property type="molecule type" value="Genomic_DNA"/>
</dbReference>
<dbReference type="Proteomes" id="UP000773462">
    <property type="component" value="Unassembled WGS sequence"/>
</dbReference>